<feature type="compositionally biased region" description="Low complexity" evidence="1">
    <location>
        <begin position="304"/>
        <end position="314"/>
    </location>
</feature>
<evidence type="ECO:0000313" key="5">
    <source>
        <dbReference type="EMBL" id="TDG94894.1"/>
    </source>
</evidence>
<evidence type="ECO:0000259" key="3">
    <source>
        <dbReference type="Pfam" id="PF19087"/>
    </source>
</evidence>
<keyword evidence="2" id="KW-1133">Transmembrane helix</keyword>
<accession>A0A224VG59</accession>
<reference evidence="5" key="3">
    <citation type="submission" date="2019-02" db="EMBL/GenBank/DDBJ databases">
        <authorList>
            <person name="Buron G."/>
            <person name="Chaylann A."/>
            <person name="Dolejs I."/>
            <person name="Forster J."/>
            <person name="Miks M.H."/>
        </authorList>
    </citation>
    <scope>NUCLEOTIDE SEQUENCE</scope>
    <source>
        <strain evidence="5">DSM 10551</strain>
    </source>
</reference>
<comment type="caution">
    <text evidence="4">The sequence shown here is derived from an EMBL/GenBank/DDBJ whole genome shotgun (WGS) entry which is preliminary data.</text>
</comment>
<dbReference type="AlphaFoldDB" id="A0A224VG59"/>
<feature type="compositionally biased region" description="Polar residues" evidence="1">
    <location>
        <begin position="282"/>
        <end position="293"/>
    </location>
</feature>
<evidence type="ECO:0000313" key="7">
    <source>
        <dbReference type="Proteomes" id="UP000294668"/>
    </source>
</evidence>
<sequence>MVKQQNNLLRGSEHLNATVLKLMMVVVVGLFSFLMGASLLISQVRADDTTFKSPFNYSTTLSPNATYSGNQAINMKFLLGKPAGIQAGDQIKISMKKVNGTAGFDMNSLQINAVSSGNFFNVSTDPNSDPATVVLTAKAGVDYGSLAKAGVSIYMKPSVDDANKKATVQYPVEVTYNRGNQSAKIDQFNLNVNNIPGDSGGGANTLSQEIFGGLGGLTAPSGFNAKGESPWDGNFYAYTAQGSDVQADENLLYWYSQNATVAWAQITLPSKPEKVPKSFTWTLSSSKPESNPISDPKSLKVYENPNNTTPLPNTPTVKWTVSSVDGKVVFKIDNLGAADAGRSLNIPFAVKTSSVNDKLIITSKVSDISNHTTVNDKTAQMMYNSTIGAGFIPLLQVNDVKVTLSNARKLLFNNNSQTLKPAANILSQFASTSDNNDPQTTDTLNFGYGYDYQSTLAYNQIKAGQTYTIPIYASNENGDTQTKYAKLTVTPDTDQLTNLNASFVDVDGQTSFPNNNFTLTPTADTKLGDTWNLTKILTYGTIPAGYHLASGSELNGKVQPTVVWGTTGSPVQIYVKKNSVTPTPNPSPTPNPTPSPTPTPSPSPTPAPKGTVVYALKKIFLYQNTTFSTQERRAGYVSKPRVYRPMFVVTGYGHSTNGRLRYQVRDVNHLTKNRGKTGYITAQWAYVRPVYYQTDHSTVTVINPRGVNAYMYKNLTAKVRNYRQGTVLHVTKIVHHNLTTRYVLTNGQYITANRKLVTMNQQAQPRYIKVKKAIYRYQDVNLSKRNRHTHFKKGTRIKIKNYDYSHANSVSNHCALRYHIAGGYITGNAKYVKIVK</sequence>
<dbReference type="EMBL" id="PUFL01000009">
    <property type="protein sequence ID" value="TDG94894.1"/>
    <property type="molecule type" value="Genomic_DNA"/>
</dbReference>
<dbReference type="Proteomes" id="UP000214739">
    <property type="component" value="Unassembled WGS sequence"/>
</dbReference>
<protein>
    <recommendedName>
        <fullName evidence="3">DUF5776 domain-containing protein</fullName>
    </recommendedName>
</protein>
<keyword evidence="7" id="KW-1185">Reference proteome</keyword>
<feature type="compositionally biased region" description="Pro residues" evidence="1">
    <location>
        <begin position="583"/>
        <end position="607"/>
    </location>
</feature>
<dbReference type="RefSeq" id="WP_057961625.1">
    <property type="nucleotide sequence ID" value="NZ_BAAAXO010000039.1"/>
</dbReference>
<dbReference type="InterPro" id="IPR044081">
    <property type="entry name" value="DUF5776"/>
</dbReference>
<feature type="domain" description="DUF5776" evidence="3">
    <location>
        <begin position="762"/>
        <end position="832"/>
    </location>
</feature>
<feature type="transmembrane region" description="Helical" evidence="2">
    <location>
        <begin position="20"/>
        <end position="41"/>
    </location>
</feature>
<feature type="region of interest" description="Disordered" evidence="1">
    <location>
        <begin position="577"/>
        <end position="608"/>
    </location>
</feature>
<reference evidence="4 6" key="1">
    <citation type="journal article" date="2017" name="Biosci Microbiota Food Health">
        <title>Genomic characterization reconfirms the taxonomic status of Lactobacillus parakefiri.</title>
        <authorList>
            <person name="Tanizawa Y."/>
            <person name="Kobayashi H."/>
            <person name="Kaminuma E."/>
            <person name="Sakamoto M."/>
            <person name="Ohkuma M."/>
            <person name="Nakamura Y."/>
            <person name="Arita M."/>
            <person name="Tohno M."/>
        </authorList>
    </citation>
    <scope>NUCLEOTIDE SEQUENCE [LARGE SCALE GENOMIC DNA]</scope>
    <source>
        <strain evidence="4 6">JCM 8573</strain>
    </source>
</reference>
<proteinExistence type="predicted"/>
<feature type="region of interest" description="Disordered" evidence="1">
    <location>
        <begin position="282"/>
        <end position="314"/>
    </location>
</feature>
<dbReference type="EMBL" id="BDGB01000029">
    <property type="protein sequence ID" value="GAW71324.1"/>
    <property type="molecule type" value="Genomic_DNA"/>
</dbReference>
<evidence type="ECO:0000256" key="1">
    <source>
        <dbReference type="SAM" id="MobiDB-lite"/>
    </source>
</evidence>
<reference evidence="5 7" key="2">
    <citation type="journal article" date="2019" name="Appl. Microbiol. Biotechnol.">
        <title>Uncovering carbohydrate metabolism through a genotype-phenotype association study of 56 lactic acid bacteria genomes.</title>
        <authorList>
            <person name="Buron-Moles G."/>
            <person name="Chailyan A."/>
            <person name="Dolejs I."/>
            <person name="Forster J."/>
            <person name="Miks M.H."/>
        </authorList>
    </citation>
    <scope>NUCLEOTIDE SEQUENCE [LARGE SCALE GENOMIC DNA]</scope>
    <source>
        <strain evidence="5 7">DSM 10551</strain>
    </source>
</reference>
<dbReference type="Pfam" id="PF19087">
    <property type="entry name" value="DUF5776"/>
    <property type="match status" value="2"/>
</dbReference>
<organism evidence="4 6">
    <name type="scientific">Lentilactobacillus parakefiri</name>
    <dbReference type="NCBI Taxonomy" id="152332"/>
    <lineage>
        <taxon>Bacteria</taxon>
        <taxon>Bacillati</taxon>
        <taxon>Bacillota</taxon>
        <taxon>Bacilli</taxon>
        <taxon>Lactobacillales</taxon>
        <taxon>Lactobacillaceae</taxon>
        <taxon>Lentilactobacillus</taxon>
    </lineage>
</organism>
<keyword evidence="2" id="KW-0472">Membrane</keyword>
<name>A0A224VG59_9LACO</name>
<evidence type="ECO:0000313" key="4">
    <source>
        <dbReference type="EMBL" id="GAW71324.1"/>
    </source>
</evidence>
<gene>
    <name evidence="5" type="ORF">C5L28_000933</name>
    <name evidence="4" type="ORF">LPKJCM_00404</name>
</gene>
<evidence type="ECO:0000256" key="2">
    <source>
        <dbReference type="SAM" id="Phobius"/>
    </source>
</evidence>
<feature type="domain" description="DUF5776" evidence="3">
    <location>
        <begin position="691"/>
        <end position="757"/>
    </location>
</feature>
<dbReference type="OrthoDB" id="2329141at2"/>
<evidence type="ECO:0000313" key="6">
    <source>
        <dbReference type="Proteomes" id="UP000214739"/>
    </source>
</evidence>
<keyword evidence="2" id="KW-0812">Transmembrane</keyword>
<dbReference type="Proteomes" id="UP000294668">
    <property type="component" value="Unassembled WGS sequence"/>
</dbReference>